<evidence type="ECO:0000313" key="2">
    <source>
        <dbReference type="EMBL" id="MDI9234343.1"/>
    </source>
</evidence>
<comment type="caution">
    <text evidence="2">The sequence shown here is derived from an EMBL/GenBank/DDBJ whole genome shotgun (WGS) entry which is preliminary data.</text>
</comment>
<dbReference type="Proteomes" id="UP001431902">
    <property type="component" value="Unassembled WGS sequence"/>
</dbReference>
<accession>A0ABT6X893</accession>
<evidence type="ECO:0000313" key="3">
    <source>
        <dbReference type="Proteomes" id="UP001431902"/>
    </source>
</evidence>
<evidence type="ECO:0000256" key="1">
    <source>
        <dbReference type="SAM" id="Phobius"/>
    </source>
</evidence>
<dbReference type="EMBL" id="JASGBH010000007">
    <property type="protein sequence ID" value="MDI9234343.1"/>
    <property type="molecule type" value="Genomic_DNA"/>
</dbReference>
<keyword evidence="1" id="KW-0472">Membrane</keyword>
<sequence length="56" mass="6527">MTYRQAFDHLGNRRKNHRYGPVRRHYLAVLRRWLLVTLGIVAWAALTAAIDAKVLP</sequence>
<name>A0ABT6X893_9BURK</name>
<organism evidence="2 3">
    <name type="scientific">Limnohabitans lacus</name>
    <dbReference type="NCBI Taxonomy" id="3045173"/>
    <lineage>
        <taxon>Bacteria</taxon>
        <taxon>Pseudomonadati</taxon>
        <taxon>Pseudomonadota</taxon>
        <taxon>Betaproteobacteria</taxon>
        <taxon>Burkholderiales</taxon>
        <taxon>Comamonadaceae</taxon>
        <taxon>Limnohabitans</taxon>
    </lineage>
</organism>
<gene>
    <name evidence="2" type="ORF">QLQ16_10890</name>
</gene>
<proteinExistence type="predicted"/>
<feature type="transmembrane region" description="Helical" evidence="1">
    <location>
        <begin position="33"/>
        <end position="50"/>
    </location>
</feature>
<keyword evidence="3" id="KW-1185">Reference proteome</keyword>
<keyword evidence="1" id="KW-0812">Transmembrane</keyword>
<protein>
    <submittedName>
        <fullName evidence="2">Uncharacterized protein</fullName>
    </submittedName>
</protein>
<dbReference type="RefSeq" id="WP_283224717.1">
    <property type="nucleotide sequence ID" value="NZ_JASGBH010000007.1"/>
</dbReference>
<reference evidence="2" key="1">
    <citation type="submission" date="2023-05" db="EMBL/GenBank/DDBJ databases">
        <title>Limnohabitans sp. strain HM2-2 Genome sequencing and assembly.</title>
        <authorList>
            <person name="Jung Y."/>
        </authorList>
    </citation>
    <scope>NUCLEOTIDE SEQUENCE</scope>
    <source>
        <strain evidence="2">HM2-2</strain>
    </source>
</reference>
<keyword evidence="1" id="KW-1133">Transmembrane helix</keyword>